<evidence type="ECO:0000313" key="2">
    <source>
        <dbReference type="Proteomes" id="UP000260025"/>
    </source>
</evidence>
<name>A0A3E2VJK5_CLOIN</name>
<dbReference type="EMBL" id="QVEV01000044">
    <property type="protein sequence ID" value="RGC10404.1"/>
    <property type="molecule type" value="Genomic_DNA"/>
</dbReference>
<dbReference type="OrthoDB" id="1649154at2"/>
<reference evidence="1 2" key="1">
    <citation type="submission" date="2018-08" db="EMBL/GenBank/DDBJ databases">
        <title>A genome reference for cultivated species of the human gut microbiota.</title>
        <authorList>
            <person name="Zou Y."/>
            <person name="Xue W."/>
            <person name="Luo G."/>
        </authorList>
    </citation>
    <scope>NUCLEOTIDE SEQUENCE [LARGE SCALE GENOMIC DNA]</scope>
    <source>
        <strain evidence="1 2">OF01-2LB</strain>
    </source>
</reference>
<gene>
    <name evidence="1" type="ORF">DXA38_19720</name>
</gene>
<dbReference type="Proteomes" id="UP000260025">
    <property type="component" value="Unassembled WGS sequence"/>
</dbReference>
<sequence length="77" mass="8977">MKDALLDYIFENCDAAYISDLRQRMIFQEYADMILGIEDSKFTAEEWNYVYQYLTGANAVFSTVAEVKKALQSWMQA</sequence>
<comment type="caution">
    <text evidence="1">The sequence shown here is derived from an EMBL/GenBank/DDBJ whole genome shotgun (WGS) entry which is preliminary data.</text>
</comment>
<proteinExistence type="predicted"/>
<dbReference type="RefSeq" id="WP_117444676.1">
    <property type="nucleotide sequence ID" value="NZ_JAJFEN010000046.1"/>
</dbReference>
<protein>
    <submittedName>
        <fullName evidence="1">Uncharacterized protein</fullName>
    </submittedName>
</protein>
<accession>A0A3E2VJK5</accession>
<dbReference type="AlphaFoldDB" id="A0A3E2VJK5"/>
<evidence type="ECO:0000313" key="1">
    <source>
        <dbReference type="EMBL" id="RGC10404.1"/>
    </source>
</evidence>
<organism evidence="1 2">
    <name type="scientific">Clostridium innocuum</name>
    <dbReference type="NCBI Taxonomy" id="1522"/>
    <lineage>
        <taxon>Bacteria</taxon>
        <taxon>Bacillati</taxon>
        <taxon>Bacillota</taxon>
        <taxon>Clostridia</taxon>
        <taxon>Eubacteriales</taxon>
        <taxon>Clostridiaceae</taxon>
        <taxon>Clostridium</taxon>
    </lineage>
</organism>